<evidence type="ECO:0000256" key="1">
    <source>
        <dbReference type="SAM" id="MobiDB-lite"/>
    </source>
</evidence>
<dbReference type="PANTHER" id="PTHR47723">
    <property type="entry name" value="OS05G0353850 PROTEIN"/>
    <property type="match status" value="1"/>
</dbReference>
<comment type="caution">
    <text evidence="3">The sequence shown here is derived from an EMBL/GenBank/DDBJ whole genome shotgun (WGS) entry which is preliminary data.</text>
</comment>
<sequence>MLIFDPHFPWYKVIMDAAVFSNLGMIGIGVIIRDHEGSVVAAMSKRLPLPLRPLEAEAKAIDEATLFAWEVGIRDIILEIDLSTAWHALQDLTAPSFFRQRLLYSSNPKIDEFFVEVHHGGKFLSNPIRYEGVAINYFDGNERDYWSAQELRNMVEKLGYMSYGKLWYRMPMVSLEDGGLRPVTIDNDDLAMSMADAVQGHKVIELYVEHCVTMPNIIDDVGDDINYFDNSKDSSGSDDAFDKMVMGPIDLGQASKEQDSNMAMGSNAKIVTGLSDNDQPYESEELLSTDDDDDNNAIPPYLVFIPPTNPKLTNFVKGMLFISLEQFKNAVTDYAVHRGWGIRLKKK</sequence>
<keyword evidence="4" id="KW-1185">Reference proteome</keyword>
<dbReference type="AlphaFoldDB" id="A0AAW2D118"/>
<evidence type="ECO:0000313" key="3">
    <source>
        <dbReference type="EMBL" id="KAL0004252.1"/>
    </source>
</evidence>
<name>A0AAW2D118_9ROSI</name>
<dbReference type="Pfam" id="PF26130">
    <property type="entry name" value="PB1-like"/>
    <property type="match status" value="1"/>
</dbReference>
<dbReference type="GO" id="GO:0004523">
    <property type="term" value="F:RNA-DNA hybrid ribonuclease activity"/>
    <property type="evidence" value="ECO:0007669"/>
    <property type="project" value="InterPro"/>
</dbReference>
<evidence type="ECO:0000259" key="2">
    <source>
        <dbReference type="Pfam" id="PF26130"/>
    </source>
</evidence>
<reference evidence="3 4" key="1">
    <citation type="submission" date="2024-01" db="EMBL/GenBank/DDBJ databases">
        <title>A telomere-to-telomere, gap-free genome of sweet tea (Lithocarpus litseifolius).</title>
        <authorList>
            <person name="Zhou J."/>
        </authorList>
    </citation>
    <scope>NUCLEOTIDE SEQUENCE [LARGE SCALE GENOMIC DNA]</scope>
    <source>
        <strain evidence="3">Zhou-2022a</strain>
        <tissue evidence="3">Leaf</tissue>
    </source>
</reference>
<dbReference type="CDD" id="cd06222">
    <property type="entry name" value="RNase_H_like"/>
    <property type="match status" value="1"/>
</dbReference>
<dbReference type="InterPro" id="IPR053151">
    <property type="entry name" value="RNase_H-like"/>
</dbReference>
<feature type="compositionally biased region" description="Acidic residues" evidence="1">
    <location>
        <begin position="279"/>
        <end position="294"/>
    </location>
</feature>
<protein>
    <recommendedName>
        <fullName evidence="2">PB1-like domain-containing protein</fullName>
    </recommendedName>
</protein>
<dbReference type="PANTHER" id="PTHR47723:SF21">
    <property type="entry name" value="POLYNUCLEOTIDYL TRANSFERASE, RIBONUCLEASE H-LIKE SUPERFAMILY PROTEIN"/>
    <property type="match status" value="1"/>
</dbReference>
<feature type="region of interest" description="Disordered" evidence="1">
    <location>
        <begin position="273"/>
        <end position="294"/>
    </location>
</feature>
<gene>
    <name evidence="3" type="ORF">SO802_011813</name>
</gene>
<feature type="domain" description="PB1-like" evidence="2">
    <location>
        <begin position="112"/>
        <end position="210"/>
    </location>
</feature>
<organism evidence="3 4">
    <name type="scientific">Lithocarpus litseifolius</name>
    <dbReference type="NCBI Taxonomy" id="425828"/>
    <lineage>
        <taxon>Eukaryota</taxon>
        <taxon>Viridiplantae</taxon>
        <taxon>Streptophyta</taxon>
        <taxon>Embryophyta</taxon>
        <taxon>Tracheophyta</taxon>
        <taxon>Spermatophyta</taxon>
        <taxon>Magnoliopsida</taxon>
        <taxon>eudicotyledons</taxon>
        <taxon>Gunneridae</taxon>
        <taxon>Pentapetalae</taxon>
        <taxon>rosids</taxon>
        <taxon>fabids</taxon>
        <taxon>Fagales</taxon>
        <taxon>Fagaceae</taxon>
        <taxon>Lithocarpus</taxon>
    </lineage>
</organism>
<dbReference type="Proteomes" id="UP001459277">
    <property type="component" value="Unassembled WGS sequence"/>
</dbReference>
<dbReference type="InterPro" id="IPR044730">
    <property type="entry name" value="RNase_H-like_dom_plant"/>
</dbReference>
<proteinExistence type="predicted"/>
<accession>A0AAW2D118</accession>
<dbReference type="InterPro" id="IPR036397">
    <property type="entry name" value="RNaseH_sf"/>
</dbReference>
<dbReference type="InterPro" id="IPR058594">
    <property type="entry name" value="PB1-like_dom_pln"/>
</dbReference>
<evidence type="ECO:0000313" key="4">
    <source>
        <dbReference type="Proteomes" id="UP001459277"/>
    </source>
</evidence>
<dbReference type="GO" id="GO:0003676">
    <property type="term" value="F:nucleic acid binding"/>
    <property type="evidence" value="ECO:0007669"/>
    <property type="project" value="InterPro"/>
</dbReference>
<dbReference type="Gene3D" id="3.30.420.10">
    <property type="entry name" value="Ribonuclease H-like superfamily/Ribonuclease H"/>
    <property type="match status" value="1"/>
</dbReference>
<dbReference type="EMBL" id="JAZDWU010000004">
    <property type="protein sequence ID" value="KAL0004252.1"/>
    <property type="molecule type" value="Genomic_DNA"/>
</dbReference>